<dbReference type="HOGENOM" id="CLU_096818_0_0_11"/>
<accession>D9XHZ3</accession>
<name>D9XHZ3_STRVT</name>
<dbReference type="STRING" id="591159.SSQG_07690"/>
<feature type="compositionally biased region" description="Basic and acidic residues" evidence="1">
    <location>
        <begin position="237"/>
        <end position="251"/>
    </location>
</feature>
<reference evidence="3" key="1">
    <citation type="submission" date="2009-02" db="EMBL/GenBank/DDBJ databases">
        <title>Annotation of Streptomyces viridochromogenes strain DSM 40736.</title>
        <authorList>
            <consortium name="The Broad Institute Genome Sequencing Platform"/>
            <consortium name="Broad Institute Microbial Sequencing Center"/>
            <person name="Fischbach M."/>
            <person name="Godfrey P."/>
            <person name="Ward D."/>
            <person name="Young S."/>
            <person name="Zeng Q."/>
            <person name="Koehrsen M."/>
            <person name="Alvarado L."/>
            <person name="Berlin A.M."/>
            <person name="Bochicchio J."/>
            <person name="Borenstein D."/>
            <person name="Chapman S.B."/>
            <person name="Chen Z."/>
            <person name="Engels R."/>
            <person name="Freedman E."/>
            <person name="Gellesch M."/>
            <person name="Goldberg J."/>
            <person name="Griggs A."/>
            <person name="Gujja S."/>
            <person name="Heilman E.R."/>
            <person name="Heiman D.I."/>
            <person name="Hepburn T.A."/>
            <person name="Howarth C."/>
            <person name="Jen D."/>
            <person name="Larson L."/>
            <person name="Lewis B."/>
            <person name="Mehta T."/>
            <person name="Park D."/>
            <person name="Pearson M."/>
            <person name="Richards J."/>
            <person name="Roberts A."/>
            <person name="Saif S."/>
            <person name="Shea T.D."/>
            <person name="Shenoy N."/>
            <person name="Sisk P."/>
            <person name="Stolte C."/>
            <person name="Sykes S.N."/>
            <person name="Thomson T."/>
            <person name="Walk T."/>
            <person name="White J."/>
            <person name="Yandava C."/>
            <person name="Straight P."/>
            <person name="Clardy J."/>
            <person name="Hung D."/>
            <person name="Kolter R."/>
            <person name="Mekalanos J."/>
            <person name="Walker S."/>
            <person name="Walsh C.T."/>
            <person name="Wieland-Brown L.C."/>
            <person name="Haas B."/>
            <person name="Nusbaum C."/>
            <person name="Birren B."/>
        </authorList>
    </citation>
    <scope>NUCLEOTIDE SEQUENCE [LARGE SCALE GENOMIC DNA]</scope>
    <source>
        <strain evidence="3">DSM 40736 / JCM 4977 / BCRC 1201 / Tue 494</strain>
    </source>
</reference>
<sequence>MISGAAWSMPGRTPMRAWPSRASTPTAASWKRTGSWHGSGSPSQMRPDEATVSEPAPPGTALVDVEYHLFQITDPQGPVADDLDASHTGLVSADGGGIEVTTGIHTGEVYVTVEPHSKWPDPAPGWEEIAEISCHSPSRELLVTSFTDDPADLPSLASDGPGSYRLRVQARGRDRAVDQTTVDEVVESYLIQSWPAAHQDALLVQATDAYGAQSRAQQADDTIVIDHEDSLDTQTGQERDILRRAERGDYS</sequence>
<protein>
    <submittedName>
        <fullName evidence="2">Predicted protein</fullName>
    </submittedName>
</protein>
<dbReference type="AlphaFoldDB" id="D9XHZ3"/>
<feature type="region of interest" description="Disordered" evidence="1">
    <location>
        <begin position="228"/>
        <end position="251"/>
    </location>
</feature>
<evidence type="ECO:0000256" key="1">
    <source>
        <dbReference type="SAM" id="MobiDB-lite"/>
    </source>
</evidence>
<dbReference type="Proteomes" id="UP000004184">
    <property type="component" value="Unassembled WGS sequence"/>
</dbReference>
<evidence type="ECO:0000313" key="2">
    <source>
        <dbReference type="EMBL" id="EFL37172.1"/>
    </source>
</evidence>
<proteinExistence type="predicted"/>
<dbReference type="EMBL" id="GG657757">
    <property type="protein sequence ID" value="EFL37172.1"/>
    <property type="molecule type" value="Genomic_DNA"/>
</dbReference>
<gene>
    <name evidence="2" type="ORF">SSQG_07690</name>
</gene>
<feature type="region of interest" description="Disordered" evidence="1">
    <location>
        <begin position="1"/>
        <end position="59"/>
    </location>
</feature>
<keyword evidence="3" id="KW-1185">Reference proteome</keyword>
<dbReference type="eggNOG" id="ENOG502ZFB5">
    <property type="taxonomic scope" value="Bacteria"/>
</dbReference>
<organism evidence="2 3">
    <name type="scientific">Streptomyces viridochromogenes (strain DSM 40736 / JCM 4977 / BCRC 1201 / Tue 494)</name>
    <dbReference type="NCBI Taxonomy" id="591159"/>
    <lineage>
        <taxon>Bacteria</taxon>
        <taxon>Bacillati</taxon>
        <taxon>Actinomycetota</taxon>
        <taxon>Actinomycetes</taxon>
        <taxon>Kitasatosporales</taxon>
        <taxon>Streptomycetaceae</taxon>
        <taxon>Streptomyces</taxon>
    </lineage>
</organism>
<evidence type="ECO:0000313" key="3">
    <source>
        <dbReference type="Proteomes" id="UP000004184"/>
    </source>
</evidence>